<dbReference type="SUPFAM" id="SSF103473">
    <property type="entry name" value="MFS general substrate transporter"/>
    <property type="match status" value="1"/>
</dbReference>
<sequence>MTRWAGSLTNRPGPHVVVIGCLIAAAIGAAILLIDIGNPVLCVTGLAVFDASCFGSQTADQVAVVSIDPPQSDNYSSVYLTLYFATGAIDSSLVTPILSIWGWTGVALVGVVLPAAGALIQLLSRRLKSLIR</sequence>
<dbReference type="InterPro" id="IPR036259">
    <property type="entry name" value="MFS_trans_sf"/>
</dbReference>
<reference evidence="2 3" key="1">
    <citation type="submission" date="2019-07" db="EMBL/GenBank/DDBJ databases">
        <title>Bifidobacterium asteroides genomes.</title>
        <authorList>
            <person name="Zheng H."/>
        </authorList>
    </citation>
    <scope>NUCLEOTIDE SEQUENCE [LARGE SCALE GENOMIC DNA]</scope>
    <source>
        <strain evidence="2 3">W8102</strain>
    </source>
</reference>
<organism evidence="2 3">
    <name type="scientific">Bifidobacterium apousia</name>
    <dbReference type="NCBI Taxonomy" id="2750996"/>
    <lineage>
        <taxon>Bacteria</taxon>
        <taxon>Bacillati</taxon>
        <taxon>Actinomycetota</taxon>
        <taxon>Actinomycetes</taxon>
        <taxon>Bifidobacteriales</taxon>
        <taxon>Bifidobacteriaceae</taxon>
        <taxon>Bifidobacterium</taxon>
    </lineage>
</organism>
<comment type="caution">
    <text evidence="2">The sequence shown here is derived from an EMBL/GenBank/DDBJ whole genome shotgun (WGS) entry which is preliminary data.</text>
</comment>
<keyword evidence="3" id="KW-1185">Reference proteome</keyword>
<dbReference type="EMBL" id="VMHK01000006">
    <property type="protein sequence ID" value="TSJ82711.1"/>
    <property type="molecule type" value="Genomic_DNA"/>
</dbReference>
<protein>
    <submittedName>
        <fullName evidence="2">MFS transporter</fullName>
    </submittedName>
</protein>
<dbReference type="PANTHER" id="PTHR42910:SF1">
    <property type="entry name" value="MAJOR FACILITATOR SUPERFAMILY (MFS) PROFILE DOMAIN-CONTAINING PROTEIN"/>
    <property type="match status" value="1"/>
</dbReference>
<keyword evidence="1" id="KW-0472">Membrane</keyword>
<gene>
    <name evidence="2" type="ORF">FPK30_07315</name>
</gene>
<name>A0A556R1H3_9BIFI</name>
<feature type="transmembrane region" description="Helical" evidence="1">
    <location>
        <begin position="100"/>
        <end position="123"/>
    </location>
</feature>
<dbReference type="Proteomes" id="UP000316508">
    <property type="component" value="Unassembled WGS sequence"/>
</dbReference>
<proteinExistence type="predicted"/>
<dbReference type="AlphaFoldDB" id="A0A556R1H3"/>
<evidence type="ECO:0000256" key="1">
    <source>
        <dbReference type="SAM" id="Phobius"/>
    </source>
</evidence>
<dbReference type="RefSeq" id="WP_144085937.1">
    <property type="nucleotide sequence ID" value="NZ_VMHK01000006.1"/>
</dbReference>
<accession>A0A556R1H3</accession>
<feature type="transmembrane region" description="Helical" evidence="1">
    <location>
        <begin position="12"/>
        <end position="34"/>
    </location>
</feature>
<evidence type="ECO:0000313" key="2">
    <source>
        <dbReference type="EMBL" id="TSJ82711.1"/>
    </source>
</evidence>
<evidence type="ECO:0000313" key="3">
    <source>
        <dbReference type="Proteomes" id="UP000316508"/>
    </source>
</evidence>
<dbReference type="PANTHER" id="PTHR42910">
    <property type="entry name" value="TRANSPORTER SCO4007-RELATED"/>
    <property type="match status" value="1"/>
</dbReference>
<keyword evidence="1" id="KW-0812">Transmembrane</keyword>
<keyword evidence="1" id="KW-1133">Transmembrane helix</keyword>